<feature type="repeat" description="TPR" evidence="3">
    <location>
        <begin position="994"/>
        <end position="1027"/>
    </location>
</feature>
<evidence type="ECO:0000256" key="1">
    <source>
        <dbReference type="ARBA" id="ARBA00022737"/>
    </source>
</evidence>
<evidence type="ECO:0000313" key="6">
    <source>
        <dbReference type="RefSeq" id="XP_036364442.1"/>
    </source>
</evidence>
<feature type="region of interest" description="Disordered" evidence="4">
    <location>
        <begin position="124"/>
        <end position="149"/>
    </location>
</feature>
<dbReference type="Pfam" id="PF13432">
    <property type="entry name" value="TPR_16"/>
    <property type="match status" value="1"/>
</dbReference>
<dbReference type="InterPro" id="IPR019734">
    <property type="entry name" value="TPR_rpt"/>
</dbReference>
<dbReference type="PROSITE" id="PS50005">
    <property type="entry name" value="TPR"/>
    <property type="match status" value="8"/>
</dbReference>
<keyword evidence="2 3" id="KW-0802">TPR repeat</keyword>
<feature type="repeat" description="TPR" evidence="3">
    <location>
        <begin position="1378"/>
        <end position="1411"/>
    </location>
</feature>
<dbReference type="InterPro" id="IPR011990">
    <property type="entry name" value="TPR-like_helical_dom_sf"/>
</dbReference>
<dbReference type="Gene3D" id="1.25.40.10">
    <property type="entry name" value="Tetratricopeptide repeat domain"/>
    <property type="match status" value="5"/>
</dbReference>
<name>A0A7E6FBW2_9MOLL</name>
<feature type="repeat" description="TPR" evidence="3">
    <location>
        <begin position="1063"/>
        <end position="1096"/>
    </location>
</feature>
<reference evidence="6" key="1">
    <citation type="submission" date="2025-08" db="UniProtKB">
        <authorList>
            <consortium name="RefSeq"/>
        </authorList>
    </citation>
    <scope>IDENTIFICATION</scope>
</reference>
<dbReference type="Pfam" id="PF00515">
    <property type="entry name" value="TPR_1"/>
    <property type="match status" value="1"/>
</dbReference>
<dbReference type="Pfam" id="PF13181">
    <property type="entry name" value="TPR_8"/>
    <property type="match status" value="1"/>
</dbReference>
<dbReference type="PANTHER" id="PTHR44858:SF1">
    <property type="entry name" value="UDP-N-ACETYLGLUCOSAMINE--PEPTIDE N-ACETYLGLUCOSAMINYLTRANSFERASE SPINDLY-RELATED"/>
    <property type="match status" value="1"/>
</dbReference>
<feature type="repeat" description="TPR" evidence="3">
    <location>
        <begin position="757"/>
        <end position="790"/>
    </location>
</feature>
<feature type="repeat" description="TPR" evidence="3">
    <location>
        <begin position="925"/>
        <end position="958"/>
    </location>
</feature>
<organism evidence="5 6">
    <name type="scientific">Octopus sinensis</name>
    <name type="common">East Asian common octopus</name>
    <dbReference type="NCBI Taxonomy" id="2607531"/>
    <lineage>
        <taxon>Eukaryota</taxon>
        <taxon>Metazoa</taxon>
        <taxon>Spiralia</taxon>
        <taxon>Lophotrochozoa</taxon>
        <taxon>Mollusca</taxon>
        <taxon>Cephalopoda</taxon>
        <taxon>Coleoidea</taxon>
        <taxon>Octopodiformes</taxon>
        <taxon>Octopoda</taxon>
        <taxon>Incirrata</taxon>
        <taxon>Octopodidae</taxon>
        <taxon>Octopus</taxon>
    </lineage>
</organism>
<evidence type="ECO:0000256" key="3">
    <source>
        <dbReference type="PROSITE-ProRule" id="PRU00339"/>
    </source>
</evidence>
<dbReference type="PANTHER" id="PTHR44858">
    <property type="entry name" value="TETRATRICOPEPTIDE REPEAT PROTEIN 6"/>
    <property type="match status" value="1"/>
</dbReference>
<dbReference type="PROSITE" id="PS50293">
    <property type="entry name" value="TPR_REGION"/>
    <property type="match status" value="1"/>
</dbReference>
<feature type="repeat" description="TPR" evidence="3">
    <location>
        <begin position="858"/>
        <end position="891"/>
    </location>
</feature>
<feature type="repeat" description="TPR" evidence="3">
    <location>
        <begin position="1208"/>
        <end position="1241"/>
    </location>
</feature>
<gene>
    <name evidence="6" type="primary">LOC115218596</name>
</gene>
<evidence type="ECO:0000256" key="4">
    <source>
        <dbReference type="SAM" id="MobiDB-lite"/>
    </source>
</evidence>
<dbReference type="RefSeq" id="XP_036364442.1">
    <property type="nucleotide sequence ID" value="XM_036508549.1"/>
</dbReference>
<dbReference type="InterPro" id="IPR050498">
    <property type="entry name" value="Ycf3"/>
</dbReference>
<proteinExistence type="predicted"/>
<dbReference type="KEGG" id="osn:115218596"/>
<accession>A0A7E6FBW2</accession>
<evidence type="ECO:0000313" key="5">
    <source>
        <dbReference type="Proteomes" id="UP000515154"/>
    </source>
</evidence>
<evidence type="ECO:0000256" key="2">
    <source>
        <dbReference type="ARBA" id="ARBA00022803"/>
    </source>
</evidence>
<dbReference type="SUPFAM" id="SSF48452">
    <property type="entry name" value="TPR-like"/>
    <property type="match status" value="4"/>
</dbReference>
<feature type="repeat" description="TPR" evidence="3">
    <location>
        <begin position="824"/>
        <end position="857"/>
    </location>
</feature>
<sequence>MRVEKVVKQRKKAFSFLVVANSWSLTTSVCVCDDICSGQRLKALNNYSNLDMEKYKTMNIKTSDECELCKVFGTKSKHILSSFINKNTKPVILTSSGEVKPLSFAKKKKLPRYKVFLKKLSETSESNAAPSSKEELEEDTEKTQNYQSNITQVKSTAKSLIEAAEKLCMPKGLKSPAKTRYTATPHQTIPRFSGLAKLKDTWQVSDPDIQNADNQDAFNQKDKSSDLFPKLDLLKTNDQEENMTIHQQILKTISTPISVTKEDILNLKDAFVKVKPKVSEKEEKVSTSMEKSEPQPLNKIKEEIALKSTKIKQFCKITHHNFCGATNEFQIPSPFTKATWKYHTPSKYQTHFPIKSCRESITKNRLPDDDDQTTLTANIMMDCDFKNDLNELDSNAEKLLSELQITIEGNEVPTMLNDDLYFWTLSPPKLNITAKHVKRLMFPLYQQSQASDVLHYRKIDESQQFAPSFSPAPPKEGHMSYALQEGQTVVDSITSGPLVGESSSQLAMSESLAGSADKVPSAVYGASEHEVCPSALGIASSRQPSSAARESVSADDIFSTLRVSTERDEHEKFLSPYDVYSVESFYSGRAPWARSESEYSRSQSSIDLESVLEPPVILEKTLSAGNIFNVEKMLRLRPAAIESEPSYFDVETFAKQRGKPSDLDIDVWIKEIWKTWSGEISPGFKTELLNKTDIYEELKLNHLLQCTFSPKIASDISFDDFLKSAISIEFNITDYQTLMEEIEYLSKKILHSAPPSTDDVYKRGILYLKTGDFEASLEDLNWVIKEDPGYMKAYWHRHLIYIYKASYLLALDDLKVIAEERISYELYMALGLVYAKLEEPANSIDNFSNAIQCNPADDLAYLYRAQLYQMGGYIQAAISDYQNVIDLHPLNSVVILKHATLSMKIRKWNLALADFDKLIEISLNSNYILQRAKIYIELKKFQLALKDLCVAIHLDPNSWEAYYLRAYLLKRNNIKQAITDFSLSLFLNDMQENMSSYYQRGQLYIKLELIHQAISDFLCILQFQPNHVNSLLTLGHIYSRYIQNYKKALMYYTDVINLEPTSIRGYFSRAQVYQKIEQYTDALKDFIIVIHIQPNNYRAYLHLGYLNLKLGNYAMSHAFLSLAAERSSETGIGWTSEMSMVQLFLGNISTALDILKYNITKDPCSIPLLKMLAKVQIADFRYREALQTYFLMKDIMRPEKKTWPEEADDVFYNIGRVHMKLEEYEEAYSAFTQAIKINRNHKDAIYYRGIVKIHLNMCDFIRDFNKSLTSGRRNAQVFLSRACYFGMLKNYPKAILNCNEALEIEPQSIKGLLYRGALKYFIGAYKFAIVDLTEAIKIQRNVAVAYFNRAVCYAAYGKKTKALRDYAIALLIGGKMDYKVYVNRGLLYYSLNDISNAFNDFKSAIKIDGGDHRVFHILGLILHSHSANA</sequence>
<dbReference type="Proteomes" id="UP000515154">
    <property type="component" value="Linkage group LG13"/>
</dbReference>
<protein>
    <submittedName>
        <fullName evidence="6">Uncharacterized protein LOC115218596</fullName>
    </submittedName>
</protein>
<dbReference type="SMART" id="SM00028">
    <property type="entry name" value="TPR"/>
    <property type="match status" value="14"/>
</dbReference>
<keyword evidence="5" id="KW-1185">Reference proteome</keyword>
<keyword evidence="1" id="KW-0677">Repeat</keyword>